<keyword evidence="3" id="KW-1185">Reference proteome</keyword>
<dbReference type="EMBL" id="KK583272">
    <property type="protein sequence ID" value="KDO22207.1"/>
    <property type="molecule type" value="Genomic_DNA"/>
</dbReference>
<evidence type="ECO:0000313" key="3">
    <source>
        <dbReference type="Proteomes" id="UP000030745"/>
    </source>
</evidence>
<evidence type="ECO:0000256" key="1">
    <source>
        <dbReference type="SAM" id="MobiDB-lite"/>
    </source>
</evidence>
<name>A0A067C606_SAPPC</name>
<sequence length="110" mass="11942">MHTSPMKASAPRQPRRASVGAGLENTPSVLVGVTKMEVLSAAKLRRTERTHFVRSWSALTSSSRRTKHVRSRATPSSAPSSSTVHHASARCAITLKRHSTPRFAHSLSTT</sequence>
<reference evidence="2 3" key="1">
    <citation type="journal article" date="2013" name="PLoS Genet.">
        <title>Distinctive expansion of potential virulence genes in the genome of the oomycete fish pathogen Saprolegnia parasitica.</title>
        <authorList>
            <person name="Jiang R.H."/>
            <person name="de Bruijn I."/>
            <person name="Haas B.J."/>
            <person name="Belmonte R."/>
            <person name="Lobach L."/>
            <person name="Christie J."/>
            <person name="van den Ackerveken G."/>
            <person name="Bottin A."/>
            <person name="Bulone V."/>
            <person name="Diaz-Moreno S.M."/>
            <person name="Dumas B."/>
            <person name="Fan L."/>
            <person name="Gaulin E."/>
            <person name="Govers F."/>
            <person name="Grenville-Briggs L.J."/>
            <person name="Horner N.R."/>
            <person name="Levin J.Z."/>
            <person name="Mammella M."/>
            <person name="Meijer H.J."/>
            <person name="Morris P."/>
            <person name="Nusbaum C."/>
            <person name="Oome S."/>
            <person name="Phillips A.J."/>
            <person name="van Rooyen D."/>
            <person name="Rzeszutek E."/>
            <person name="Saraiva M."/>
            <person name="Secombes C.J."/>
            <person name="Seidl M.F."/>
            <person name="Snel B."/>
            <person name="Stassen J.H."/>
            <person name="Sykes S."/>
            <person name="Tripathy S."/>
            <person name="van den Berg H."/>
            <person name="Vega-Arreguin J.C."/>
            <person name="Wawra S."/>
            <person name="Young S.K."/>
            <person name="Zeng Q."/>
            <person name="Dieguez-Uribeondo J."/>
            <person name="Russ C."/>
            <person name="Tyler B.M."/>
            <person name="van West P."/>
        </authorList>
    </citation>
    <scope>NUCLEOTIDE SEQUENCE [LARGE SCALE GENOMIC DNA]</scope>
    <source>
        <strain evidence="2 3">CBS 223.65</strain>
    </source>
</reference>
<dbReference type="VEuPathDB" id="FungiDB:SPRG_21131"/>
<dbReference type="AlphaFoldDB" id="A0A067C606"/>
<feature type="compositionally biased region" description="Low complexity" evidence="1">
    <location>
        <begin position="72"/>
        <end position="86"/>
    </location>
</feature>
<dbReference type="GeneID" id="24142007"/>
<evidence type="ECO:0000313" key="2">
    <source>
        <dbReference type="EMBL" id="KDO22207.1"/>
    </source>
</evidence>
<proteinExistence type="predicted"/>
<gene>
    <name evidence="2" type="ORF">SPRG_21131</name>
</gene>
<organism evidence="2 3">
    <name type="scientific">Saprolegnia parasitica (strain CBS 223.65)</name>
    <dbReference type="NCBI Taxonomy" id="695850"/>
    <lineage>
        <taxon>Eukaryota</taxon>
        <taxon>Sar</taxon>
        <taxon>Stramenopiles</taxon>
        <taxon>Oomycota</taxon>
        <taxon>Saprolegniomycetes</taxon>
        <taxon>Saprolegniales</taxon>
        <taxon>Saprolegniaceae</taxon>
        <taxon>Saprolegnia</taxon>
    </lineage>
</organism>
<dbReference type="Proteomes" id="UP000030745">
    <property type="component" value="Unassembled WGS sequence"/>
</dbReference>
<feature type="region of interest" description="Disordered" evidence="1">
    <location>
        <begin position="1"/>
        <end position="23"/>
    </location>
</feature>
<protein>
    <submittedName>
        <fullName evidence="2">Uncharacterized protein</fullName>
    </submittedName>
</protein>
<accession>A0A067C606</accession>
<feature type="region of interest" description="Disordered" evidence="1">
    <location>
        <begin position="58"/>
        <end position="87"/>
    </location>
</feature>
<dbReference type="RefSeq" id="XP_012207085.1">
    <property type="nucleotide sequence ID" value="XM_012351695.1"/>
</dbReference>
<dbReference type="KEGG" id="spar:SPRG_21131"/>